<dbReference type="EMBL" id="JRPQ01000071">
    <property type="protein sequence ID" value="KGI22444.1"/>
    <property type="molecule type" value="Genomic_DNA"/>
</dbReference>
<accession>A0A098YSQ6</accession>
<name>A0A098YSQ6_9BACT</name>
<organism evidence="1 2">
    <name type="scientific">Hoylesella timonensis S9-PR14</name>
    <dbReference type="NCBI Taxonomy" id="1401062"/>
    <lineage>
        <taxon>Bacteria</taxon>
        <taxon>Pseudomonadati</taxon>
        <taxon>Bacteroidota</taxon>
        <taxon>Bacteroidia</taxon>
        <taxon>Bacteroidales</taxon>
        <taxon>Prevotellaceae</taxon>
        <taxon>Hoylesella</taxon>
    </lineage>
</organism>
<protein>
    <submittedName>
        <fullName evidence="1">Uncharacterized protein</fullName>
    </submittedName>
</protein>
<reference evidence="1 2" key="1">
    <citation type="submission" date="2014-07" db="EMBL/GenBank/DDBJ databases">
        <authorList>
            <person name="McCorrison J."/>
            <person name="Sanka R."/>
            <person name="Torralba M."/>
            <person name="Gillis M."/>
            <person name="Haft D.H."/>
            <person name="Methe B."/>
            <person name="Sutton G."/>
            <person name="Nelson K.E."/>
        </authorList>
    </citation>
    <scope>NUCLEOTIDE SEQUENCE [LARGE SCALE GENOMIC DNA]</scope>
    <source>
        <strain evidence="1 2">S9-PR14</strain>
    </source>
</reference>
<comment type="caution">
    <text evidence="1">The sequence shown here is derived from an EMBL/GenBank/DDBJ whole genome shotgun (WGS) entry which is preliminary data.</text>
</comment>
<evidence type="ECO:0000313" key="1">
    <source>
        <dbReference type="EMBL" id="KGI22444.1"/>
    </source>
</evidence>
<dbReference type="RefSeq" id="WP_036926741.1">
    <property type="nucleotide sequence ID" value="NZ_JRPQ01000071.1"/>
</dbReference>
<gene>
    <name evidence="1" type="ORF">HMPREF9304_04485</name>
</gene>
<evidence type="ECO:0000313" key="2">
    <source>
        <dbReference type="Proteomes" id="UP000029723"/>
    </source>
</evidence>
<dbReference type="Proteomes" id="UP000029723">
    <property type="component" value="Unassembled WGS sequence"/>
</dbReference>
<proteinExistence type="predicted"/>
<sequence>MITKDSIETAYCFFHQKWQVYRNSTMEWQKEDIEYAISSYVERMNQELYELLSQGREEYLQQPETFAFDLADAVDKLDKMKNDK</sequence>
<dbReference type="OrthoDB" id="1077197at2"/>
<dbReference type="AlphaFoldDB" id="A0A098YSQ6"/>